<evidence type="ECO:0000313" key="10">
    <source>
        <dbReference type="Proteomes" id="UP000234289"/>
    </source>
</evidence>
<accession>A0A2A3YSH3</accession>
<evidence type="ECO:0000313" key="5">
    <source>
        <dbReference type="EMBL" id="SMX67852.1"/>
    </source>
</evidence>
<dbReference type="EMBL" id="RHFF01000016">
    <property type="protein sequence ID" value="TGD37454.1"/>
    <property type="molecule type" value="Genomic_DNA"/>
</dbReference>
<dbReference type="InterPro" id="IPR032466">
    <property type="entry name" value="Metal_Hydrolase"/>
</dbReference>
<protein>
    <submittedName>
        <fullName evidence="5">Amidohydrolase family protein</fullName>
    </submittedName>
</protein>
<reference evidence="2 12" key="6">
    <citation type="submission" date="2019-01" db="EMBL/GenBank/DDBJ databases">
        <title>Comparative genomic analysis of Brevibacterium aurantiacum sheds light on its evolution and its adaptation to smear-ripened cheeses.</title>
        <authorList>
            <person name="Moineau S."/>
        </authorList>
    </citation>
    <scope>NUCLEOTIDE SEQUENCE [LARGE SCALE GENOMIC DNA]</scope>
    <source>
        <strain evidence="2 12">SMQ-1420</strain>
    </source>
</reference>
<evidence type="ECO:0000313" key="2">
    <source>
        <dbReference type="EMBL" id="AZT96217.1"/>
    </source>
</evidence>
<reference evidence="7 13" key="5">
    <citation type="submission" date="2018-10" db="EMBL/GenBank/DDBJ databases">
        <title>Brevibacterium genomes from Austrain hard cheese rinds.</title>
        <authorList>
            <person name="Anast J.M."/>
            <person name="Dzieciol M."/>
            <person name="Schultz D.L."/>
            <person name="Mann E."/>
            <person name="Wagner M."/>
            <person name="Schmitz-Esser S."/>
        </authorList>
    </citation>
    <scope>NUCLEOTIDE SEQUENCE [LARGE SCALE GENOMIC DNA]</scope>
    <source>
        <strain evidence="7 13">L261</strain>
    </source>
</reference>
<organism evidence="3 9">
    <name type="scientific">Brevibacterium aurantiacum</name>
    <dbReference type="NCBI Taxonomy" id="273384"/>
    <lineage>
        <taxon>Bacteria</taxon>
        <taxon>Bacillati</taxon>
        <taxon>Actinomycetota</taxon>
        <taxon>Actinomycetes</taxon>
        <taxon>Micrococcales</taxon>
        <taxon>Brevibacteriaceae</taxon>
        <taxon>Brevibacterium</taxon>
    </lineage>
</organism>
<dbReference type="Proteomes" id="UP000218620">
    <property type="component" value="Unassembled WGS sequence"/>
</dbReference>
<feature type="domain" description="Amidohydrolase-related" evidence="1">
    <location>
        <begin position="26"/>
        <end position="116"/>
    </location>
</feature>
<dbReference type="RefSeq" id="WP_096160352.1">
    <property type="nucleotide sequence ID" value="NZ_CP025334.1"/>
</dbReference>
<proteinExistence type="predicted"/>
<evidence type="ECO:0000313" key="11">
    <source>
        <dbReference type="Proteomes" id="UP000234327"/>
    </source>
</evidence>
<dbReference type="EMBL" id="NRGQ01000021">
    <property type="protein sequence ID" value="PCC42194.1"/>
    <property type="molecule type" value="Genomic_DNA"/>
</dbReference>
<dbReference type="SUPFAM" id="SSF51556">
    <property type="entry name" value="Metallo-dependent hydrolases"/>
    <property type="match status" value="1"/>
</dbReference>
<evidence type="ECO:0000313" key="7">
    <source>
        <dbReference type="EMBL" id="TGD37454.1"/>
    </source>
</evidence>
<reference evidence="5 11" key="3">
    <citation type="submission" date="2017-03" db="EMBL/GenBank/DDBJ databases">
        <authorList>
            <person name="Afonso C.L."/>
            <person name="Miller P.J."/>
            <person name="Scott M.A."/>
            <person name="Spackman E."/>
            <person name="Goraichik I."/>
            <person name="Dimitrov K.M."/>
            <person name="Suarez D.L."/>
            <person name="Swayne D.E."/>
        </authorList>
    </citation>
    <scope>NUCLEOTIDE SEQUENCE [LARGE SCALE GENOMIC DNA]</scope>
    <source>
        <strain evidence="6">6</strain>
        <strain evidence="11">6(3)</strain>
        <strain evidence="5">CNRZ 920</strain>
    </source>
</reference>
<evidence type="ECO:0000313" key="8">
    <source>
        <dbReference type="Proteomes" id="UP000217720"/>
    </source>
</evidence>
<dbReference type="Gene3D" id="3.20.20.140">
    <property type="entry name" value="Metal-dependent hydrolases"/>
    <property type="match status" value="1"/>
</dbReference>
<dbReference type="Pfam" id="PF01979">
    <property type="entry name" value="Amidohydro_1"/>
    <property type="match status" value="1"/>
</dbReference>
<dbReference type="Proteomes" id="UP000282731">
    <property type="component" value="Chromosome"/>
</dbReference>
<evidence type="ECO:0000313" key="12">
    <source>
        <dbReference type="Proteomes" id="UP000282731"/>
    </source>
</evidence>
<dbReference type="EMBL" id="FXZG01000002">
    <property type="protein sequence ID" value="SMX67852.1"/>
    <property type="molecule type" value="Genomic_DNA"/>
</dbReference>
<dbReference type="Proteomes" id="UP000217720">
    <property type="component" value="Unassembled WGS sequence"/>
</dbReference>
<reference evidence="2 12" key="4">
    <citation type="submission" date="2017-12" db="EMBL/GenBank/DDBJ databases">
        <authorList>
            <person name="Levesque S."/>
        </authorList>
    </citation>
    <scope>NUCLEOTIDE SEQUENCE [LARGE SCALE GENOMIC DNA]</scope>
    <source>
        <strain evidence="2 12">SMQ-1420</strain>
    </source>
</reference>
<accession>A0A2H1HY95</accession>
<reference evidence="10" key="2">
    <citation type="submission" date="2017-03" db="EMBL/GenBank/DDBJ databases">
        <authorList>
            <person name="Monnet C."/>
        </authorList>
    </citation>
    <scope>NUCLEOTIDE SEQUENCE [LARGE SCALE GENOMIC DNA]</scope>
    <source>
        <strain evidence="10">CNRZ 920</strain>
    </source>
</reference>
<dbReference type="GO" id="GO:0016787">
    <property type="term" value="F:hydrolase activity"/>
    <property type="evidence" value="ECO:0007669"/>
    <property type="project" value="UniProtKB-KW"/>
</dbReference>
<dbReference type="EMBL" id="CP025334">
    <property type="protein sequence ID" value="AZT96217.1"/>
    <property type="molecule type" value="Genomic_DNA"/>
</dbReference>
<gene>
    <name evidence="5" type="ORF">BAUR920_00371</name>
    <name evidence="6" type="ORF">BAURA63_02376</name>
    <name evidence="4" type="ORF">CIK62_07725</name>
    <name evidence="3" type="ORF">CIK65_13560</name>
    <name evidence="2" type="ORF">CXR27_03725</name>
    <name evidence="7" type="ORF">EB834_15425</name>
</gene>
<dbReference type="InterPro" id="IPR006680">
    <property type="entry name" value="Amidohydro-rel"/>
</dbReference>
<dbReference type="PANTHER" id="PTHR43135:SF3">
    <property type="entry name" value="ALPHA-D-RIBOSE 1-METHYLPHOSPHONATE 5-TRIPHOSPHATE DIPHOSPHATASE"/>
    <property type="match status" value="1"/>
</dbReference>
<evidence type="ECO:0000313" key="9">
    <source>
        <dbReference type="Proteomes" id="UP000218620"/>
    </source>
</evidence>
<evidence type="ECO:0000313" key="3">
    <source>
        <dbReference type="EMBL" id="PCC42194.1"/>
    </source>
</evidence>
<dbReference type="Proteomes" id="UP000234289">
    <property type="component" value="Unassembled WGS sequence"/>
</dbReference>
<keyword evidence="5" id="KW-0378">Hydrolase</keyword>
<evidence type="ECO:0000313" key="6">
    <source>
        <dbReference type="EMBL" id="SMX88071.1"/>
    </source>
</evidence>
<reference evidence="8 9" key="1">
    <citation type="journal article" date="2017" name="Elife">
        <title>Extensive horizontal gene transfer in cheese-associated bacteria.</title>
        <authorList>
            <person name="Bonham K.S."/>
            <person name="Wolfe B.E."/>
            <person name="Dutton R.J."/>
        </authorList>
    </citation>
    <scope>NUCLEOTIDE SEQUENCE [LARGE SCALE GENOMIC DNA]</scope>
    <source>
        <strain evidence="4 8">900_6</strain>
        <strain evidence="3 9">962_8</strain>
    </source>
</reference>
<dbReference type="EMBL" id="NRGO01000007">
    <property type="protein sequence ID" value="PCC50780.1"/>
    <property type="molecule type" value="Genomic_DNA"/>
</dbReference>
<dbReference type="Proteomes" id="UP000297736">
    <property type="component" value="Unassembled WGS sequence"/>
</dbReference>
<sequence>MEEQGTIVSPTLVMMRAIVDARFGDQADAAFGTGLDNVRAMIEAGITVTAGTDANETPFAPVLHGPSLHDEIDYLIDAGMTTAEAIRAATTSAAEAHGLGDRGRIVEGARAEVWVVGVSKHRP</sequence>
<name>A0A2A3YSH3_BREAU</name>
<dbReference type="AlphaFoldDB" id="A0A2A3YSH3"/>
<evidence type="ECO:0000313" key="13">
    <source>
        <dbReference type="Proteomes" id="UP000297736"/>
    </source>
</evidence>
<dbReference type="EMBL" id="FXYZ01000009">
    <property type="protein sequence ID" value="SMX88071.1"/>
    <property type="molecule type" value="Genomic_DNA"/>
</dbReference>
<dbReference type="Proteomes" id="UP000234327">
    <property type="component" value="Unassembled WGS sequence"/>
</dbReference>
<dbReference type="InterPro" id="IPR051781">
    <property type="entry name" value="Metallo-dep_Hydrolase"/>
</dbReference>
<evidence type="ECO:0000259" key="1">
    <source>
        <dbReference type="Pfam" id="PF01979"/>
    </source>
</evidence>
<evidence type="ECO:0000313" key="4">
    <source>
        <dbReference type="EMBL" id="PCC50780.1"/>
    </source>
</evidence>
<dbReference type="PANTHER" id="PTHR43135">
    <property type="entry name" value="ALPHA-D-RIBOSE 1-METHYLPHOSPHONATE 5-TRIPHOSPHATE DIPHOSPHATASE"/>
    <property type="match status" value="1"/>
</dbReference>